<accession>A0ABQ8ST50</accession>
<gene>
    <name evidence="1" type="ORF">ANN_17508</name>
</gene>
<evidence type="ECO:0000313" key="2">
    <source>
        <dbReference type="Proteomes" id="UP001148838"/>
    </source>
</evidence>
<protein>
    <submittedName>
        <fullName evidence="1">Uncharacterized protein</fullName>
    </submittedName>
</protein>
<name>A0ABQ8ST50_PERAM</name>
<evidence type="ECO:0000313" key="1">
    <source>
        <dbReference type="EMBL" id="KAJ4437366.1"/>
    </source>
</evidence>
<dbReference type="Proteomes" id="UP001148838">
    <property type="component" value="Unassembled WGS sequence"/>
</dbReference>
<proteinExistence type="predicted"/>
<comment type="caution">
    <text evidence="1">The sequence shown here is derived from an EMBL/GenBank/DDBJ whole genome shotgun (WGS) entry which is preliminary data.</text>
</comment>
<reference evidence="1 2" key="1">
    <citation type="journal article" date="2022" name="Allergy">
        <title>Genome assembly and annotation of Periplaneta americana reveal a comprehensive cockroach allergen profile.</title>
        <authorList>
            <person name="Wang L."/>
            <person name="Xiong Q."/>
            <person name="Saelim N."/>
            <person name="Wang L."/>
            <person name="Nong W."/>
            <person name="Wan A.T."/>
            <person name="Shi M."/>
            <person name="Liu X."/>
            <person name="Cao Q."/>
            <person name="Hui J.H.L."/>
            <person name="Sookrung N."/>
            <person name="Leung T.F."/>
            <person name="Tungtrongchitr A."/>
            <person name="Tsui S.K.W."/>
        </authorList>
    </citation>
    <scope>NUCLEOTIDE SEQUENCE [LARGE SCALE GENOMIC DNA]</scope>
    <source>
        <strain evidence="1">PWHHKU_190912</strain>
    </source>
</reference>
<organism evidence="1 2">
    <name type="scientific">Periplaneta americana</name>
    <name type="common">American cockroach</name>
    <name type="synonym">Blatta americana</name>
    <dbReference type="NCBI Taxonomy" id="6978"/>
    <lineage>
        <taxon>Eukaryota</taxon>
        <taxon>Metazoa</taxon>
        <taxon>Ecdysozoa</taxon>
        <taxon>Arthropoda</taxon>
        <taxon>Hexapoda</taxon>
        <taxon>Insecta</taxon>
        <taxon>Pterygota</taxon>
        <taxon>Neoptera</taxon>
        <taxon>Polyneoptera</taxon>
        <taxon>Dictyoptera</taxon>
        <taxon>Blattodea</taxon>
        <taxon>Blattoidea</taxon>
        <taxon>Blattidae</taxon>
        <taxon>Blattinae</taxon>
        <taxon>Periplaneta</taxon>
    </lineage>
</organism>
<dbReference type="EMBL" id="JAJSOF020000021">
    <property type="protein sequence ID" value="KAJ4437366.1"/>
    <property type="molecule type" value="Genomic_DNA"/>
</dbReference>
<sequence>MSPGSSTDSYPAFAHIGLRENPGKKSSTSDSAIPRAVNVRHGPSSSNFLSDDATLNGFIALGRVRSRSLLFHGEYITVEQRCQFLLPVIVASPVAPWQAMKLSALCARKSVVICSVFCLLRSTSELTIRKAQAKCFNFPKTSLNLTNDTKKAPLMRQLGQEIME</sequence>
<keyword evidence="2" id="KW-1185">Reference proteome</keyword>